<dbReference type="PANTHER" id="PTHR21737:SF4">
    <property type="entry name" value="SPLICING FACTOR CACTIN"/>
    <property type="match status" value="1"/>
</dbReference>
<evidence type="ECO:0000313" key="8">
    <source>
        <dbReference type="Proteomes" id="UP001049176"/>
    </source>
</evidence>
<dbReference type="PANTHER" id="PTHR21737">
    <property type="entry name" value="POLYGLUTAMINE BINDING PROTEIN 1/MARVEL MEMBRANE-ASSOCIATING DOMAIN CONTAINING 3"/>
    <property type="match status" value="1"/>
</dbReference>
<feature type="compositionally biased region" description="Low complexity" evidence="4">
    <location>
        <begin position="1"/>
        <end position="10"/>
    </location>
</feature>
<dbReference type="AlphaFoldDB" id="A0A9P7UYV0"/>
<feature type="coiled-coil region" evidence="3">
    <location>
        <begin position="135"/>
        <end position="177"/>
    </location>
</feature>
<protein>
    <recommendedName>
        <fullName evidence="2">Splicing factor Cactin</fullName>
    </recommendedName>
</protein>
<dbReference type="OrthoDB" id="265955at2759"/>
<dbReference type="GO" id="GO:0005681">
    <property type="term" value="C:spliceosomal complex"/>
    <property type="evidence" value="ECO:0007669"/>
    <property type="project" value="TreeGrafter"/>
</dbReference>
<feature type="region of interest" description="Disordered" evidence="4">
    <location>
        <begin position="1"/>
        <end position="94"/>
    </location>
</feature>
<dbReference type="GeneID" id="66073657"/>
<dbReference type="Pfam" id="PF10312">
    <property type="entry name" value="Cactin_mid"/>
    <property type="match status" value="1"/>
</dbReference>
<dbReference type="GO" id="GO:0045292">
    <property type="term" value="P:mRNA cis splicing, via spliceosome"/>
    <property type="evidence" value="ECO:0007669"/>
    <property type="project" value="TreeGrafter"/>
</dbReference>
<dbReference type="KEGG" id="more:E1B28_004581"/>
<feature type="compositionally biased region" description="Basic and acidic residues" evidence="4">
    <location>
        <begin position="13"/>
        <end position="34"/>
    </location>
</feature>
<evidence type="ECO:0000256" key="3">
    <source>
        <dbReference type="SAM" id="Coils"/>
    </source>
</evidence>
<evidence type="ECO:0000259" key="6">
    <source>
        <dbReference type="Pfam" id="PF10312"/>
    </source>
</evidence>
<evidence type="ECO:0000256" key="4">
    <source>
        <dbReference type="SAM" id="MobiDB-lite"/>
    </source>
</evidence>
<dbReference type="SMART" id="SM01050">
    <property type="entry name" value="CactinC_cactus"/>
    <property type="match status" value="1"/>
</dbReference>
<name>A0A9P7UYV0_9AGAR</name>
<evidence type="ECO:0000259" key="5">
    <source>
        <dbReference type="Pfam" id="PF09732"/>
    </source>
</evidence>
<evidence type="ECO:0000313" key="7">
    <source>
        <dbReference type="EMBL" id="KAG7097210.1"/>
    </source>
</evidence>
<comment type="similarity">
    <text evidence="1">Belongs to the CACTIN family.</text>
</comment>
<dbReference type="GO" id="GO:0005737">
    <property type="term" value="C:cytoplasm"/>
    <property type="evidence" value="ECO:0007669"/>
    <property type="project" value="TreeGrafter"/>
</dbReference>
<dbReference type="EMBL" id="CM032182">
    <property type="protein sequence ID" value="KAG7097210.1"/>
    <property type="molecule type" value="Genomic_DNA"/>
</dbReference>
<comment type="caution">
    <text evidence="7">The sequence shown here is derived from an EMBL/GenBank/DDBJ whole genome shotgun (WGS) entry which is preliminary data.</text>
</comment>
<feature type="compositionally biased region" description="Basic and acidic residues" evidence="4">
    <location>
        <begin position="42"/>
        <end position="64"/>
    </location>
</feature>
<keyword evidence="8" id="KW-1185">Reference proteome</keyword>
<keyword evidence="3" id="KW-0175">Coiled coil</keyword>
<evidence type="ECO:0000256" key="1">
    <source>
        <dbReference type="ARBA" id="ARBA00006895"/>
    </source>
</evidence>
<dbReference type="Pfam" id="PF09732">
    <property type="entry name" value="CactinC_cactus"/>
    <property type="match status" value="1"/>
</dbReference>
<feature type="domain" description="Splicing factor Cactin C-terminal" evidence="5">
    <location>
        <begin position="530"/>
        <end position="654"/>
    </location>
</feature>
<evidence type="ECO:0000256" key="2">
    <source>
        <dbReference type="ARBA" id="ARBA00034534"/>
    </source>
</evidence>
<dbReference type="InterPro" id="IPR019134">
    <property type="entry name" value="Cactin_C"/>
</dbReference>
<feature type="domain" description="Splicing factor cactin central" evidence="6">
    <location>
        <begin position="178"/>
        <end position="368"/>
    </location>
</feature>
<reference evidence="7" key="1">
    <citation type="journal article" date="2021" name="Genome Biol. Evol.">
        <title>The assembled and annotated genome of the fairy-ring fungus Marasmius oreades.</title>
        <authorList>
            <person name="Hiltunen M."/>
            <person name="Ament-Velasquez S.L."/>
            <person name="Johannesson H."/>
        </authorList>
    </citation>
    <scope>NUCLEOTIDE SEQUENCE</scope>
    <source>
        <strain evidence="7">03SP1</strain>
    </source>
</reference>
<sequence>MGRHSSSSRSPPRKYDDRHGETSSRDRYTHEDRPKRTRSRSRSRDRDDHPRRDKDRKRDRSTSKERKRRKRDKSEERRARKAEKRRMKEEEEARQIAELSVYSATDNPFHDVNLGQQFRWHKKNEKERKQGMSLLESQRRDAIRRQEAKEELERLNKRRAEREVETRLREEEEMRMQRMQESAQMSEWLAKEGDFQLEQERSRATIRIKEKRAKAIDFLALNLKYVNPPEEGENEEDAELEIDLDEPYKILDNLIAKQVEELHDDIERYLALEQDEVNIDFWTNMMVVCKDRMDGIKASERMGVAAAAAVENDIAALLSKKSYDELTSLQRQVQGKLTSREPIDTDYWESLLKKILVWKAKSNLRSLHEVVVRNRLEQLRKRQRDEALQAQEELLAGVARSASLRAKDTKPLMIVQPTPEDEEQEPYDRSMSPPLIDITKLPMEERQIDILTQEEDQRTMLELRKSVAASRFVPKAAQAVLESQEDVLDASGADLASEALYRAEAEKELDEEEELFNMEENIANPTTYHWEDKYRPRKPRYFNRVHTGYEWNKYNQTHYDTDNPPPKVVQGYKFNIFYPDLIDKSKAPTYKIIKEPGNDDTVLLHFSAGPPYEDIAFRIVNREWEFSHKRGFRSSFDRGCLSLWFNFRRNFYRK</sequence>
<dbReference type="RefSeq" id="XP_043013680.1">
    <property type="nucleotide sequence ID" value="XM_043149078.1"/>
</dbReference>
<gene>
    <name evidence="7" type="ORF">E1B28_004581</name>
</gene>
<dbReference type="Proteomes" id="UP001049176">
    <property type="component" value="Chromosome 2"/>
</dbReference>
<proteinExistence type="inferred from homology"/>
<dbReference type="InterPro" id="IPR018816">
    <property type="entry name" value="Cactin_central"/>
</dbReference>
<organism evidence="7 8">
    <name type="scientific">Marasmius oreades</name>
    <name type="common">fairy-ring Marasmius</name>
    <dbReference type="NCBI Taxonomy" id="181124"/>
    <lineage>
        <taxon>Eukaryota</taxon>
        <taxon>Fungi</taxon>
        <taxon>Dikarya</taxon>
        <taxon>Basidiomycota</taxon>
        <taxon>Agaricomycotina</taxon>
        <taxon>Agaricomycetes</taxon>
        <taxon>Agaricomycetidae</taxon>
        <taxon>Agaricales</taxon>
        <taxon>Marasmiineae</taxon>
        <taxon>Marasmiaceae</taxon>
        <taxon>Marasmius</taxon>
    </lineage>
</organism>
<accession>A0A9P7UYV0</accession>